<name>A0AAE0JYJ0_9PEZI</name>
<dbReference type="InterPro" id="IPR013320">
    <property type="entry name" value="ConA-like_dom_sf"/>
</dbReference>
<dbReference type="AlphaFoldDB" id="A0AAE0JYJ0"/>
<organism evidence="2 3">
    <name type="scientific">Podospora didyma</name>
    <dbReference type="NCBI Taxonomy" id="330526"/>
    <lineage>
        <taxon>Eukaryota</taxon>
        <taxon>Fungi</taxon>
        <taxon>Dikarya</taxon>
        <taxon>Ascomycota</taxon>
        <taxon>Pezizomycotina</taxon>
        <taxon>Sordariomycetes</taxon>
        <taxon>Sordariomycetidae</taxon>
        <taxon>Sordariales</taxon>
        <taxon>Podosporaceae</taxon>
        <taxon>Podospora</taxon>
    </lineage>
</organism>
<dbReference type="CDD" id="cd02182">
    <property type="entry name" value="GH16_Strep_laminarinase_like"/>
    <property type="match status" value="1"/>
</dbReference>
<dbReference type="PANTHER" id="PTHR10963">
    <property type="entry name" value="GLYCOSYL HYDROLASE-RELATED"/>
    <property type="match status" value="1"/>
</dbReference>
<keyword evidence="2" id="KW-0378">Hydrolase</keyword>
<evidence type="ECO:0000313" key="3">
    <source>
        <dbReference type="Proteomes" id="UP001285441"/>
    </source>
</evidence>
<dbReference type="PANTHER" id="PTHR10963:SF60">
    <property type="entry name" value="GRAM-NEGATIVE BACTERIA-BINDING PROTEIN 1-RELATED"/>
    <property type="match status" value="1"/>
</dbReference>
<dbReference type="GO" id="GO:0005975">
    <property type="term" value="P:carbohydrate metabolic process"/>
    <property type="evidence" value="ECO:0007669"/>
    <property type="project" value="InterPro"/>
</dbReference>
<protein>
    <submittedName>
        <fullName evidence="2">Glycoside hydrolase family 16 protein</fullName>
    </submittedName>
</protein>
<gene>
    <name evidence="2" type="ORF">B0H63DRAFT_536317</name>
</gene>
<sequence>MSLQGFAFLLSPSLPVPSELLTNKTYIFSLRPTDIIRTNAVLGLVPFVSALVSGLAPPNYPGFRTLWSDSFDGSAGQLPNAGQWSLVTNIHVNNEMQEYTTSNQNVQISGGGTIQFVPRKTNGKWTSGRIESKQAFTTEAGKVTMVESVIRFSDNSRDRKQGIWPAFWMLGEAVRHGTPWPLCGEIDIMETVNGLPTGYGTVHCGYSDKGGPCNEPQGRAGTTGLPDSGWHRWTIKIDRTRSYNWRDEVIFWYLDGQQYYALSGGDLGDEHIWTTIARSPMFIILNLAVGGNWPGAPNGATADSWGSMMEVEYVAVYST</sequence>
<dbReference type="Gene3D" id="2.60.120.200">
    <property type="match status" value="1"/>
</dbReference>
<dbReference type="Pfam" id="PF26113">
    <property type="entry name" value="GH16_XgeA"/>
    <property type="match status" value="1"/>
</dbReference>
<dbReference type="EMBL" id="JAULSW010000012">
    <property type="protein sequence ID" value="KAK3366382.1"/>
    <property type="molecule type" value="Genomic_DNA"/>
</dbReference>
<evidence type="ECO:0000259" key="1">
    <source>
        <dbReference type="PROSITE" id="PS51762"/>
    </source>
</evidence>
<dbReference type="Proteomes" id="UP001285441">
    <property type="component" value="Unassembled WGS sequence"/>
</dbReference>
<feature type="domain" description="GH16" evidence="1">
    <location>
        <begin position="50"/>
        <end position="319"/>
    </location>
</feature>
<reference evidence="2" key="1">
    <citation type="journal article" date="2023" name="Mol. Phylogenet. Evol.">
        <title>Genome-scale phylogeny and comparative genomics of the fungal order Sordariales.</title>
        <authorList>
            <person name="Hensen N."/>
            <person name="Bonometti L."/>
            <person name="Westerberg I."/>
            <person name="Brannstrom I.O."/>
            <person name="Guillou S."/>
            <person name="Cros-Aarteil S."/>
            <person name="Calhoun S."/>
            <person name="Haridas S."/>
            <person name="Kuo A."/>
            <person name="Mondo S."/>
            <person name="Pangilinan J."/>
            <person name="Riley R."/>
            <person name="LaButti K."/>
            <person name="Andreopoulos B."/>
            <person name="Lipzen A."/>
            <person name="Chen C."/>
            <person name="Yan M."/>
            <person name="Daum C."/>
            <person name="Ng V."/>
            <person name="Clum A."/>
            <person name="Steindorff A."/>
            <person name="Ohm R.A."/>
            <person name="Martin F."/>
            <person name="Silar P."/>
            <person name="Natvig D.O."/>
            <person name="Lalanne C."/>
            <person name="Gautier V."/>
            <person name="Ament-Velasquez S.L."/>
            <person name="Kruys A."/>
            <person name="Hutchinson M.I."/>
            <person name="Powell A.J."/>
            <person name="Barry K."/>
            <person name="Miller A.N."/>
            <person name="Grigoriev I.V."/>
            <person name="Debuchy R."/>
            <person name="Gladieux P."/>
            <person name="Hiltunen Thoren M."/>
            <person name="Johannesson H."/>
        </authorList>
    </citation>
    <scope>NUCLEOTIDE SEQUENCE</scope>
    <source>
        <strain evidence="2">CBS 232.78</strain>
    </source>
</reference>
<comment type="caution">
    <text evidence="2">The sequence shown here is derived from an EMBL/GenBank/DDBJ whole genome shotgun (WGS) entry which is preliminary data.</text>
</comment>
<dbReference type="SUPFAM" id="SSF49899">
    <property type="entry name" value="Concanavalin A-like lectins/glucanases"/>
    <property type="match status" value="1"/>
</dbReference>
<reference evidence="2" key="2">
    <citation type="submission" date="2023-06" db="EMBL/GenBank/DDBJ databases">
        <authorList>
            <consortium name="Lawrence Berkeley National Laboratory"/>
            <person name="Haridas S."/>
            <person name="Hensen N."/>
            <person name="Bonometti L."/>
            <person name="Westerberg I."/>
            <person name="Brannstrom I.O."/>
            <person name="Guillou S."/>
            <person name="Cros-Aarteil S."/>
            <person name="Calhoun S."/>
            <person name="Kuo A."/>
            <person name="Mondo S."/>
            <person name="Pangilinan J."/>
            <person name="Riley R."/>
            <person name="LaButti K."/>
            <person name="Andreopoulos B."/>
            <person name="Lipzen A."/>
            <person name="Chen C."/>
            <person name="Yanf M."/>
            <person name="Daum C."/>
            <person name="Ng V."/>
            <person name="Clum A."/>
            <person name="Steindorff A."/>
            <person name="Ohm R."/>
            <person name="Martin F."/>
            <person name="Silar P."/>
            <person name="Natvig D."/>
            <person name="Lalanne C."/>
            <person name="Gautier V."/>
            <person name="Ament-velasquez S.L."/>
            <person name="Kruys A."/>
            <person name="Hutchinson M.I."/>
            <person name="Powell A.J."/>
            <person name="Barry K."/>
            <person name="Miller A.N."/>
            <person name="Grigoriev I.V."/>
            <person name="Debuchy R."/>
            <person name="Gladieux P."/>
            <person name="Thoren M.H."/>
            <person name="Johannesson H."/>
        </authorList>
    </citation>
    <scope>NUCLEOTIDE SEQUENCE</scope>
    <source>
        <strain evidence="2">CBS 232.78</strain>
    </source>
</reference>
<dbReference type="GO" id="GO:0004553">
    <property type="term" value="F:hydrolase activity, hydrolyzing O-glycosyl compounds"/>
    <property type="evidence" value="ECO:0007669"/>
    <property type="project" value="InterPro"/>
</dbReference>
<dbReference type="InterPro" id="IPR050546">
    <property type="entry name" value="Glycosyl_Hydrlase_16"/>
</dbReference>
<proteinExistence type="predicted"/>
<evidence type="ECO:0000313" key="2">
    <source>
        <dbReference type="EMBL" id="KAK3366382.1"/>
    </source>
</evidence>
<dbReference type="InterPro" id="IPR000757">
    <property type="entry name" value="Beta-glucanase-like"/>
</dbReference>
<accession>A0AAE0JYJ0</accession>
<dbReference type="PROSITE" id="PS51762">
    <property type="entry name" value="GH16_2"/>
    <property type="match status" value="1"/>
</dbReference>
<keyword evidence="3" id="KW-1185">Reference proteome</keyword>